<evidence type="ECO:0000313" key="3">
    <source>
        <dbReference type="Proteomes" id="UP000321776"/>
    </source>
</evidence>
<evidence type="ECO:0000256" key="1">
    <source>
        <dbReference type="SAM" id="SignalP"/>
    </source>
</evidence>
<accession>A0A5C6VDC1</accession>
<reference evidence="2 3" key="1">
    <citation type="journal article" date="2018" name="Int. J. Syst. Evol. Microbiol.">
        <title>Paraburkholderia azotifigens sp. nov., a nitrogen-fixing bacterium isolated from paddy soil.</title>
        <authorList>
            <person name="Choi G.M."/>
            <person name="Im W.T."/>
        </authorList>
    </citation>
    <scope>NUCLEOTIDE SEQUENCE [LARGE SCALE GENOMIC DNA]</scope>
    <source>
        <strain evidence="2 3">NF 2-5-3</strain>
    </source>
</reference>
<gene>
    <name evidence="2" type="ORF">FRZ40_43440</name>
</gene>
<dbReference type="AlphaFoldDB" id="A0A5C6VDC1"/>
<feature type="chain" id="PRO_5022951750" evidence="1">
    <location>
        <begin position="23"/>
        <end position="118"/>
    </location>
</feature>
<evidence type="ECO:0000313" key="2">
    <source>
        <dbReference type="EMBL" id="TXC81048.1"/>
    </source>
</evidence>
<sequence length="118" mass="12657">MKFFRTLLILLLCAMLPITGLAASGMAGECPMQQRMLMDDGTSVAMTGCDSMKSSSTVKAKGGFCKITAQCQFGSLYYPTVTTTVSHPTSVGSLVVFHYAQSLTVREPGGLWRPPRAI</sequence>
<dbReference type="Proteomes" id="UP000321776">
    <property type="component" value="Unassembled WGS sequence"/>
</dbReference>
<proteinExistence type="predicted"/>
<organism evidence="2 3">
    <name type="scientific">Paraburkholderia azotifigens</name>
    <dbReference type="NCBI Taxonomy" id="2057004"/>
    <lineage>
        <taxon>Bacteria</taxon>
        <taxon>Pseudomonadati</taxon>
        <taxon>Pseudomonadota</taxon>
        <taxon>Betaproteobacteria</taxon>
        <taxon>Burkholderiales</taxon>
        <taxon>Burkholderiaceae</taxon>
        <taxon>Paraburkholderia</taxon>
    </lineage>
</organism>
<dbReference type="EMBL" id="VOQS01000005">
    <property type="protein sequence ID" value="TXC81048.1"/>
    <property type="molecule type" value="Genomic_DNA"/>
</dbReference>
<comment type="caution">
    <text evidence="2">The sequence shown here is derived from an EMBL/GenBank/DDBJ whole genome shotgun (WGS) entry which is preliminary data.</text>
</comment>
<name>A0A5C6VDC1_9BURK</name>
<keyword evidence="1" id="KW-0732">Signal</keyword>
<dbReference type="RefSeq" id="WP_054924280.1">
    <property type="nucleotide sequence ID" value="NZ_VOQS01000005.1"/>
</dbReference>
<protein>
    <submittedName>
        <fullName evidence="2">Uncharacterized protein</fullName>
    </submittedName>
</protein>
<feature type="signal peptide" evidence="1">
    <location>
        <begin position="1"/>
        <end position="22"/>
    </location>
</feature>